<feature type="compositionally biased region" description="Polar residues" evidence="1">
    <location>
        <begin position="175"/>
        <end position="187"/>
    </location>
</feature>
<organism evidence="2 3">
    <name type="scientific">Leucocoprinus birnbaumii</name>
    <dbReference type="NCBI Taxonomy" id="56174"/>
    <lineage>
        <taxon>Eukaryota</taxon>
        <taxon>Fungi</taxon>
        <taxon>Dikarya</taxon>
        <taxon>Basidiomycota</taxon>
        <taxon>Agaricomycotina</taxon>
        <taxon>Agaricomycetes</taxon>
        <taxon>Agaricomycetidae</taxon>
        <taxon>Agaricales</taxon>
        <taxon>Agaricineae</taxon>
        <taxon>Agaricaceae</taxon>
        <taxon>Leucocoprinus</taxon>
    </lineage>
</organism>
<dbReference type="AlphaFoldDB" id="A0AAD5W1S8"/>
<accession>A0AAD5W1S8</accession>
<comment type="caution">
    <text evidence="2">The sequence shown here is derived from an EMBL/GenBank/DDBJ whole genome shotgun (WGS) entry which is preliminary data.</text>
</comment>
<evidence type="ECO:0000313" key="3">
    <source>
        <dbReference type="Proteomes" id="UP001213000"/>
    </source>
</evidence>
<name>A0AAD5W1S8_9AGAR</name>
<gene>
    <name evidence="2" type="ORF">NP233_g1871</name>
</gene>
<keyword evidence="3" id="KW-1185">Reference proteome</keyword>
<sequence length="227" mass="24582">MAFFNQARDFEINNANFYDHSNTNHGTQNNYNNSAHIQTEKIGTIGQIGNNHYEGGQHNNNYGSTKNFNGDYKHDEGVKNIVNGQVTGGHIHAQKGDYTNQPGAAAPGARSSTSQPAGVPHGVDPREWAEFQQFRASKQLLSPEPQARPQLPTPPPSNANFSANPPTPSAHRTAPEQSAPGSNSTVLPQELPSGHSVNRVGSASPAQPPADPRIQIKYSILKISQWY</sequence>
<protein>
    <submittedName>
        <fullName evidence="2">Uncharacterized protein</fullName>
    </submittedName>
</protein>
<reference evidence="2" key="1">
    <citation type="submission" date="2022-07" db="EMBL/GenBank/DDBJ databases">
        <title>Genome Sequence of Leucocoprinus birnbaumii.</title>
        <authorList>
            <person name="Buettner E."/>
        </authorList>
    </citation>
    <scope>NUCLEOTIDE SEQUENCE</scope>
    <source>
        <strain evidence="2">VT141</strain>
    </source>
</reference>
<feature type="region of interest" description="Disordered" evidence="1">
    <location>
        <begin position="143"/>
        <end position="211"/>
    </location>
</feature>
<feature type="compositionally biased region" description="Polar residues" evidence="1">
    <location>
        <begin position="195"/>
        <end position="205"/>
    </location>
</feature>
<evidence type="ECO:0000256" key="1">
    <source>
        <dbReference type="SAM" id="MobiDB-lite"/>
    </source>
</evidence>
<proteinExistence type="predicted"/>
<dbReference type="Proteomes" id="UP001213000">
    <property type="component" value="Unassembled WGS sequence"/>
</dbReference>
<feature type="region of interest" description="Disordered" evidence="1">
    <location>
        <begin position="90"/>
        <end position="123"/>
    </location>
</feature>
<dbReference type="EMBL" id="JANIEX010000074">
    <property type="protein sequence ID" value="KAJ3574275.1"/>
    <property type="molecule type" value="Genomic_DNA"/>
</dbReference>
<evidence type="ECO:0000313" key="2">
    <source>
        <dbReference type="EMBL" id="KAJ3574275.1"/>
    </source>
</evidence>